<evidence type="ECO:0000256" key="4">
    <source>
        <dbReference type="ARBA" id="ARBA00023242"/>
    </source>
</evidence>
<keyword evidence="1" id="KW-0805">Transcription regulation</keyword>
<dbReference type="SMART" id="SM00066">
    <property type="entry name" value="GAL4"/>
    <property type="match status" value="1"/>
</dbReference>
<dbReference type="SUPFAM" id="SSF57701">
    <property type="entry name" value="Zn2/Cys6 DNA-binding domain"/>
    <property type="match status" value="1"/>
</dbReference>
<dbReference type="PROSITE" id="PS00463">
    <property type="entry name" value="ZN2_CY6_FUNGAL_1"/>
    <property type="match status" value="1"/>
</dbReference>
<dbReference type="Pfam" id="PF00172">
    <property type="entry name" value="Zn_clus"/>
    <property type="match status" value="1"/>
</dbReference>
<sequence length="230" mass="25662">MPSLSSQACLSRPLSRVTMCRRTNPRCVSAGFPCRCWPGIFLFRSFAGQRSICRLLPCFSLSPAPWRIVAAFIRFRTNPMRSRLLVPCQPSQLPLASRACAACTAKKRKCDKQLPSCSLCTRTETRCSYKRGSTEFILVPVENQQVPAAQRQLADQGSDCSIEHRIIPSPQYVMPEESASTARRGKKLAISGFPDVHGAKAWGFPAHIRDSSLLKGPLYPYLAHRHPIRC</sequence>
<accession>A0A395HR16</accession>
<name>A0A395HR16_ASPHC</name>
<dbReference type="PROSITE" id="PS50048">
    <property type="entry name" value="ZN2_CY6_FUNGAL_2"/>
    <property type="match status" value="1"/>
</dbReference>
<evidence type="ECO:0000256" key="3">
    <source>
        <dbReference type="ARBA" id="ARBA00023163"/>
    </source>
</evidence>
<dbReference type="Proteomes" id="UP000248961">
    <property type="component" value="Unassembled WGS sequence"/>
</dbReference>
<dbReference type="GeneID" id="37194425"/>
<keyword evidence="2" id="KW-0238">DNA-binding</keyword>
<gene>
    <name evidence="6" type="ORF">BO97DRAFT_145681</name>
</gene>
<keyword evidence="4" id="KW-0539">Nucleus</keyword>
<dbReference type="InterPro" id="IPR036864">
    <property type="entry name" value="Zn2-C6_fun-type_DNA-bd_sf"/>
</dbReference>
<dbReference type="GO" id="GO:0008270">
    <property type="term" value="F:zinc ion binding"/>
    <property type="evidence" value="ECO:0007669"/>
    <property type="project" value="InterPro"/>
</dbReference>
<dbReference type="GO" id="GO:0003677">
    <property type="term" value="F:DNA binding"/>
    <property type="evidence" value="ECO:0007669"/>
    <property type="project" value="UniProtKB-KW"/>
</dbReference>
<dbReference type="GO" id="GO:0000981">
    <property type="term" value="F:DNA-binding transcription factor activity, RNA polymerase II-specific"/>
    <property type="evidence" value="ECO:0007669"/>
    <property type="project" value="InterPro"/>
</dbReference>
<keyword evidence="3" id="KW-0804">Transcription</keyword>
<reference evidence="6 7" key="1">
    <citation type="submission" date="2018-02" db="EMBL/GenBank/DDBJ databases">
        <title>The genomes of Aspergillus section Nigri reveals drivers in fungal speciation.</title>
        <authorList>
            <consortium name="DOE Joint Genome Institute"/>
            <person name="Vesth T.C."/>
            <person name="Nybo J."/>
            <person name="Theobald S."/>
            <person name="Brandl J."/>
            <person name="Frisvad J.C."/>
            <person name="Nielsen K.F."/>
            <person name="Lyhne E.K."/>
            <person name="Kogle M.E."/>
            <person name="Kuo A."/>
            <person name="Riley R."/>
            <person name="Clum A."/>
            <person name="Nolan M."/>
            <person name="Lipzen A."/>
            <person name="Salamov A."/>
            <person name="Henrissat B."/>
            <person name="Wiebenga A."/>
            <person name="De vries R.P."/>
            <person name="Grigoriev I.V."/>
            <person name="Mortensen U.H."/>
            <person name="Andersen M.R."/>
            <person name="Baker S.E."/>
        </authorList>
    </citation>
    <scope>NUCLEOTIDE SEQUENCE [LARGE SCALE GENOMIC DNA]</scope>
    <source>
        <strain evidence="6 7">CBS 101889</strain>
    </source>
</reference>
<dbReference type="EMBL" id="KZ824298">
    <property type="protein sequence ID" value="RAL10036.1"/>
    <property type="molecule type" value="Genomic_DNA"/>
</dbReference>
<proteinExistence type="predicted"/>
<dbReference type="VEuPathDB" id="FungiDB:BO97DRAFT_145681"/>
<evidence type="ECO:0000256" key="2">
    <source>
        <dbReference type="ARBA" id="ARBA00023125"/>
    </source>
</evidence>
<dbReference type="Gene3D" id="4.10.240.10">
    <property type="entry name" value="Zn(2)-C6 fungal-type DNA-binding domain"/>
    <property type="match status" value="1"/>
</dbReference>
<dbReference type="GO" id="GO:0009893">
    <property type="term" value="P:positive regulation of metabolic process"/>
    <property type="evidence" value="ECO:0007669"/>
    <property type="project" value="UniProtKB-ARBA"/>
</dbReference>
<dbReference type="AlphaFoldDB" id="A0A395HR16"/>
<organism evidence="6 7">
    <name type="scientific">Aspergillus homomorphus (strain CBS 101889)</name>
    <dbReference type="NCBI Taxonomy" id="1450537"/>
    <lineage>
        <taxon>Eukaryota</taxon>
        <taxon>Fungi</taxon>
        <taxon>Dikarya</taxon>
        <taxon>Ascomycota</taxon>
        <taxon>Pezizomycotina</taxon>
        <taxon>Eurotiomycetes</taxon>
        <taxon>Eurotiomycetidae</taxon>
        <taxon>Eurotiales</taxon>
        <taxon>Aspergillaceae</taxon>
        <taxon>Aspergillus</taxon>
        <taxon>Aspergillus subgen. Circumdati</taxon>
    </lineage>
</organism>
<evidence type="ECO:0000313" key="7">
    <source>
        <dbReference type="Proteomes" id="UP000248961"/>
    </source>
</evidence>
<keyword evidence="7" id="KW-1185">Reference proteome</keyword>
<dbReference type="RefSeq" id="XP_025549190.1">
    <property type="nucleotide sequence ID" value="XM_025690136.1"/>
</dbReference>
<evidence type="ECO:0000259" key="5">
    <source>
        <dbReference type="PROSITE" id="PS50048"/>
    </source>
</evidence>
<evidence type="ECO:0000256" key="1">
    <source>
        <dbReference type="ARBA" id="ARBA00023015"/>
    </source>
</evidence>
<dbReference type="InterPro" id="IPR001138">
    <property type="entry name" value="Zn2Cys6_DnaBD"/>
</dbReference>
<evidence type="ECO:0000313" key="6">
    <source>
        <dbReference type="EMBL" id="RAL10036.1"/>
    </source>
</evidence>
<protein>
    <recommendedName>
        <fullName evidence="5">Zn(2)-C6 fungal-type domain-containing protein</fullName>
    </recommendedName>
</protein>
<feature type="domain" description="Zn(2)-C6 fungal-type" evidence="5">
    <location>
        <begin position="99"/>
        <end position="129"/>
    </location>
</feature>
<dbReference type="CDD" id="cd00067">
    <property type="entry name" value="GAL4"/>
    <property type="match status" value="1"/>
</dbReference>